<gene>
    <name evidence="1" type="ORF">SMSP2_00201</name>
</gene>
<reference evidence="2" key="1">
    <citation type="submission" date="2017-02" db="EMBL/GenBank/DDBJ databases">
        <title>Comparative genomics and description of representatives of a novel lineage of planctomycetes thriving in anoxic sediments.</title>
        <authorList>
            <person name="Spring S."/>
            <person name="Bunk B."/>
            <person name="Sproer C."/>
        </authorList>
    </citation>
    <scope>NUCLEOTIDE SEQUENCE [LARGE SCALE GENOMIC DNA]</scope>
    <source>
        <strain evidence="2">SM-Chi-D1</strain>
    </source>
</reference>
<dbReference type="EMBL" id="CP019646">
    <property type="protein sequence ID" value="AQQ69867.1"/>
    <property type="molecule type" value="Genomic_DNA"/>
</dbReference>
<dbReference type="AlphaFoldDB" id="A0A1Q2MC67"/>
<organism evidence="1 2">
    <name type="scientific">Limihaloglobus sulfuriphilus</name>
    <dbReference type="NCBI Taxonomy" id="1851148"/>
    <lineage>
        <taxon>Bacteria</taxon>
        <taxon>Pseudomonadati</taxon>
        <taxon>Planctomycetota</taxon>
        <taxon>Phycisphaerae</taxon>
        <taxon>Sedimentisphaerales</taxon>
        <taxon>Sedimentisphaeraceae</taxon>
        <taxon>Limihaloglobus</taxon>
    </lineage>
</organism>
<keyword evidence="2" id="KW-1185">Reference proteome</keyword>
<dbReference type="Proteomes" id="UP000188181">
    <property type="component" value="Chromosome"/>
</dbReference>
<dbReference type="Pfam" id="PF14100">
    <property type="entry name" value="DUF6807"/>
    <property type="match status" value="1"/>
</dbReference>
<dbReference type="InterPro" id="IPR029475">
    <property type="entry name" value="DUF6807"/>
</dbReference>
<dbReference type="OrthoDB" id="242375at2"/>
<proteinExistence type="predicted"/>
<accession>A0A1Q2MC67</accession>
<evidence type="ECO:0000313" key="2">
    <source>
        <dbReference type="Proteomes" id="UP000188181"/>
    </source>
</evidence>
<evidence type="ECO:0000313" key="1">
    <source>
        <dbReference type="EMBL" id="AQQ69867.1"/>
    </source>
</evidence>
<sequence length="338" mass="38031" precursor="true">MNMLGRHIRTILFSAAALFSVFFVPVSISGPNAEKTVKVSKNDTAITLSCGGSKILSYHHAVHPVPEGVDPSYRRSGFIHPLYSPSGKVLTRIQPPDHYHHYGSWAPWTKTHIDGREVDFWNLGKKQGTVRFAELISKEAGGFTVHQEHVEFTDSGGERVVIDEILRIHASAAEIDGIPAWIVDVSGTLKNILDAAIIMDKYRYGGGIAIRAAKEWKAPGSNILSSEGKDRDNGRASRARWCEVFGTFDDGTRSGILFMSHPDNREHPEPIYMWDSKANGGRGDMFFQFCPIHLNPWQLNPGAEYKLRYRMVIYDGKLNTERMEILWQTFAEHQTFSE</sequence>
<evidence type="ECO:0008006" key="3">
    <source>
        <dbReference type="Google" id="ProtNLM"/>
    </source>
</evidence>
<name>A0A1Q2MC67_9BACT</name>
<protein>
    <recommendedName>
        <fullName evidence="3">Methane oxygenase PmoA</fullName>
    </recommendedName>
</protein>
<dbReference type="KEGG" id="pbas:SMSP2_00201"/>
<dbReference type="STRING" id="1851148.SMSP2_00201"/>